<keyword evidence="8" id="KW-1185">Reference proteome</keyword>
<evidence type="ECO:0000313" key="7">
    <source>
        <dbReference type="EMBL" id="QDG53213.1"/>
    </source>
</evidence>
<feature type="compositionally biased region" description="Basic and acidic residues" evidence="5">
    <location>
        <begin position="258"/>
        <end position="267"/>
    </location>
</feature>
<dbReference type="RefSeq" id="WP_141199674.1">
    <property type="nucleotide sequence ID" value="NZ_CP041186.1"/>
</dbReference>
<dbReference type="Gene3D" id="3.40.50.410">
    <property type="entry name" value="von Willebrand factor, type A domain"/>
    <property type="match status" value="1"/>
</dbReference>
<dbReference type="InterPro" id="IPR053180">
    <property type="entry name" value="Ca-binding_acidic-repeat"/>
</dbReference>
<accession>A0A5B8Y8W2</accession>
<comment type="subcellular location">
    <subcellularLocation>
        <location evidence="1">Secreted</location>
    </subcellularLocation>
</comment>
<gene>
    <name evidence="7" type="ORF">FIV42_21425</name>
</gene>
<feature type="compositionally biased region" description="Polar residues" evidence="5">
    <location>
        <begin position="75"/>
        <end position="86"/>
    </location>
</feature>
<sequence length="836" mass="85991">MNVWIQQRLLVLASALVLAAGLPGCSDDAESNNGSSGQCQAGEQFNELSGKCEAIRDPGGDTGSDAGGGEDTSGPSDTGSEDTGSPQDAPVDVPDGVSERCNPQLDSDNDGLTNACECTLGTHSYSEDTDGDGLTDAEEDANSNCSFDAIDGETDPTQADTDIDGLSDGDEVANGTDPLIADSDGDGVDDGPEVASGCMDPNSDDTDGDGLTDGVEDSNGDGQIGTCTNGFDISCAQGESDPCAEDSDGDGTADQEEAQYRECRPEDTQNLAQPQFIEDATADYKLAAESSVTSASVTFASGSATAHVFGDASHGYTGFVASLTPPNSQVDPSLLADGVTTAVQGVYANASRRSSGRQVTTHDGFKAVVGSVADLPAGTDLGTARDKVLAAIAGVPEADVSHSLGGTFAGDANAPTLFVYEVVSRSQNQYLVTGAFATLTDYENNAAETGFRVDDLTGGPSLGRTSDTLVADCVSYKVTARPEVDIIISLDASGSMGDEQTALSNFATEFTNLLNQSNVDWRVGVTGVDCGGIGSDSELSQEYRNLWPSSGGGGGFFPDPDAICPNVPLQGAGNGKLVGGNFSTDAGTIASRLSSVSGSNSEFTMTMGVAAVDRALPRTAGAADKIRPDAAIIVIAVTDEEDEFFKEKLDFLGGSALTLTQSQQAALETETQPWVDYLLKPDIGATAFGLYWPPGEQCGTAADVAHAINEIVNETGGNGGSVCQGDITNTLRGIANATAGIASGLRLRGAAAPQTIAVKHGSVSTGTVSDMARSRADGFDYDAIVNRVIFRGPNPPQTNDRVVIPYLRWDGSVFTCSSNADCPQEQKLQCIDGECR</sequence>
<evidence type="ECO:0000313" key="8">
    <source>
        <dbReference type="Proteomes" id="UP000315995"/>
    </source>
</evidence>
<feature type="compositionally biased region" description="Acidic residues" evidence="5">
    <location>
        <begin position="127"/>
        <end position="141"/>
    </location>
</feature>
<dbReference type="InterPro" id="IPR059100">
    <property type="entry name" value="TSP3_bac"/>
</dbReference>
<dbReference type="PANTHER" id="PTHR37467:SF1">
    <property type="entry name" value="EXPORTED CALCIUM-BINDING GLYCOPROTEIN"/>
    <property type="match status" value="1"/>
</dbReference>
<feature type="compositionally biased region" description="Acidic residues" evidence="5">
    <location>
        <begin position="161"/>
        <end position="171"/>
    </location>
</feature>
<dbReference type="SUPFAM" id="SSF53300">
    <property type="entry name" value="vWA-like"/>
    <property type="match status" value="1"/>
</dbReference>
<dbReference type="PANTHER" id="PTHR37467">
    <property type="entry name" value="EXPORTED CALCIUM-BINDING GLYCOPROTEIN-RELATED"/>
    <property type="match status" value="1"/>
</dbReference>
<feature type="compositionally biased region" description="Acidic residues" evidence="5">
    <location>
        <begin position="183"/>
        <end position="192"/>
    </location>
</feature>
<feature type="compositionally biased region" description="Gly residues" evidence="5">
    <location>
        <begin position="60"/>
        <end position="71"/>
    </location>
</feature>
<keyword evidence="4" id="KW-0106">Calcium</keyword>
<feature type="compositionally biased region" description="Acidic residues" evidence="5">
    <location>
        <begin position="242"/>
        <end position="257"/>
    </location>
</feature>
<name>A0A4Y6PY84_PERCE</name>
<feature type="region of interest" description="Disordered" evidence="5">
    <location>
        <begin position="123"/>
        <end position="224"/>
    </location>
</feature>
<dbReference type="OrthoDB" id="5480389at2"/>
<feature type="chain" id="PRO_5030106674" description="VWA domain-containing protein" evidence="6">
    <location>
        <begin position="20"/>
        <end position="836"/>
    </location>
</feature>
<evidence type="ECO:0000256" key="6">
    <source>
        <dbReference type="SAM" id="SignalP"/>
    </source>
</evidence>
<feature type="compositionally biased region" description="Acidic residues" evidence="5">
    <location>
        <begin position="202"/>
        <end position="219"/>
    </location>
</feature>
<accession>A0A4Y6PY84</accession>
<evidence type="ECO:0008006" key="9">
    <source>
        <dbReference type="Google" id="ProtNLM"/>
    </source>
</evidence>
<dbReference type="EMBL" id="CP041186">
    <property type="protein sequence ID" value="QDG53213.1"/>
    <property type="molecule type" value="Genomic_DNA"/>
</dbReference>
<evidence type="ECO:0000256" key="5">
    <source>
        <dbReference type="SAM" id="MobiDB-lite"/>
    </source>
</evidence>
<reference evidence="7 8" key="1">
    <citation type="submission" date="2019-06" db="EMBL/GenBank/DDBJ databases">
        <title>Persicimonas caeni gen. nov., sp. nov., a predatory bacterium isolated from solar saltern.</title>
        <authorList>
            <person name="Wang S."/>
        </authorList>
    </citation>
    <scope>NUCLEOTIDE SEQUENCE [LARGE SCALE GENOMIC DNA]</scope>
    <source>
        <strain evidence="7 8">YN101</strain>
    </source>
</reference>
<evidence type="ECO:0000256" key="4">
    <source>
        <dbReference type="ARBA" id="ARBA00022837"/>
    </source>
</evidence>
<organism evidence="7 8">
    <name type="scientific">Persicimonas caeni</name>
    <dbReference type="NCBI Taxonomy" id="2292766"/>
    <lineage>
        <taxon>Bacteria</taxon>
        <taxon>Deltaproteobacteria</taxon>
        <taxon>Bradymonadales</taxon>
        <taxon>Bradymonadaceae</taxon>
        <taxon>Persicimonas</taxon>
    </lineage>
</organism>
<keyword evidence="3 6" id="KW-0732">Signal</keyword>
<protein>
    <recommendedName>
        <fullName evidence="9">VWA domain-containing protein</fullName>
    </recommendedName>
</protein>
<feature type="signal peptide" evidence="6">
    <location>
        <begin position="1"/>
        <end position="19"/>
    </location>
</feature>
<evidence type="ECO:0000256" key="1">
    <source>
        <dbReference type="ARBA" id="ARBA00004613"/>
    </source>
</evidence>
<feature type="region of interest" description="Disordered" evidence="5">
    <location>
        <begin position="49"/>
        <end position="111"/>
    </location>
</feature>
<evidence type="ECO:0000256" key="3">
    <source>
        <dbReference type="ARBA" id="ARBA00022729"/>
    </source>
</evidence>
<dbReference type="InterPro" id="IPR036465">
    <property type="entry name" value="vWFA_dom_sf"/>
</dbReference>
<proteinExistence type="predicted"/>
<dbReference type="Proteomes" id="UP000315995">
    <property type="component" value="Chromosome"/>
</dbReference>
<dbReference type="Pfam" id="PF18884">
    <property type="entry name" value="TSP3_bac"/>
    <property type="match status" value="4"/>
</dbReference>
<feature type="region of interest" description="Disordered" evidence="5">
    <location>
        <begin position="238"/>
        <end position="272"/>
    </location>
</feature>
<evidence type="ECO:0000256" key="2">
    <source>
        <dbReference type="ARBA" id="ARBA00022525"/>
    </source>
</evidence>
<keyword evidence="2" id="KW-0964">Secreted</keyword>
<dbReference type="AlphaFoldDB" id="A0A4Y6PY84"/>